<sequence length="116" mass="12637">MSKTDQIEEAKVVREDPVAKLYRDLRTAGDGPDKTVARKLVAGMTQRPWEQLPPGLKSAIRADIGRFVDDNKTIEDVVAAGYAHALGDDLRNALEMTASPTKSPTRDSSSTSKVLK</sequence>
<evidence type="ECO:0000313" key="3">
    <source>
        <dbReference type="Proteomes" id="UP000031368"/>
    </source>
</evidence>
<gene>
    <name evidence="2" type="ORF">RGR602_CH01415</name>
</gene>
<dbReference type="AlphaFoldDB" id="A0A0B4X2I2"/>
<dbReference type="KEGG" id="rga:RGR602_CH01415"/>
<organism evidence="2 3">
    <name type="scientific">Rhizobium gallicum bv. gallicum R602sp</name>
    <dbReference type="NCBI Taxonomy" id="1041138"/>
    <lineage>
        <taxon>Bacteria</taxon>
        <taxon>Pseudomonadati</taxon>
        <taxon>Pseudomonadota</taxon>
        <taxon>Alphaproteobacteria</taxon>
        <taxon>Hyphomicrobiales</taxon>
        <taxon>Rhizobiaceae</taxon>
        <taxon>Rhizobium/Agrobacterium group</taxon>
        <taxon>Rhizobium</taxon>
    </lineage>
</organism>
<dbReference type="RefSeq" id="WP_052451499.1">
    <property type="nucleotide sequence ID" value="NZ_CP006877.1"/>
</dbReference>
<dbReference type="Proteomes" id="UP000031368">
    <property type="component" value="Chromosome"/>
</dbReference>
<proteinExistence type="predicted"/>
<keyword evidence="3" id="KW-1185">Reference proteome</keyword>
<feature type="region of interest" description="Disordered" evidence="1">
    <location>
        <begin position="95"/>
        <end position="116"/>
    </location>
</feature>
<reference evidence="2 3" key="1">
    <citation type="submission" date="2013-11" db="EMBL/GenBank/DDBJ databases">
        <title>Complete genome sequence of Rhizobium gallicum bv. gallicum R602.</title>
        <authorList>
            <person name="Bustos P."/>
            <person name="Santamaria R.I."/>
            <person name="Lozano L."/>
            <person name="Acosta J.L."/>
            <person name="Ormeno-Orrillo E."/>
            <person name="Rogel M.A."/>
            <person name="Romero D."/>
            <person name="Cevallos M.A."/>
            <person name="Martinez-Romero E."/>
            <person name="Gonzalez V."/>
        </authorList>
    </citation>
    <scope>NUCLEOTIDE SEQUENCE [LARGE SCALE GENOMIC DNA]</scope>
    <source>
        <strain evidence="2 3">R602</strain>
    </source>
</reference>
<evidence type="ECO:0000313" key="2">
    <source>
        <dbReference type="EMBL" id="AJD40772.1"/>
    </source>
</evidence>
<accession>A0A0B4X2I2</accession>
<protein>
    <submittedName>
        <fullName evidence="2">Uncharacterized protein</fullName>
    </submittedName>
</protein>
<feature type="compositionally biased region" description="Polar residues" evidence="1">
    <location>
        <begin position="98"/>
        <end position="116"/>
    </location>
</feature>
<evidence type="ECO:0000256" key="1">
    <source>
        <dbReference type="SAM" id="MobiDB-lite"/>
    </source>
</evidence>
<dbReference type="HOGENOM" id="CLU_2094881_0_0_5"/>
<name>A0A0B4X2I2_9HYPH</name>
<dbReference type="EMBL" id="CP006877">
    <property type="protein sequence ID" value="AJD40772.1"/>
    <property type="molecule type" value="Genomic_DNA"/>
</dbReference>